<name>A0A1M6S3F0_9FIRM</name>
<dbReference type="EMBL" id="FRAI01000044">
    <property type="protein sequence ID" value="SHK39210.1"/>
    <property type="molecule type" value="Genomic_DNA"/>
</dbReference>
<proteinExistence type="predicted"/>
<gene>
    <name evidence="2" type="ORF">SAMN02745227_02163</name>
</gene>
<dbReference type="InterPro" id="IPR058355">
    <property type="entry name" value="DUF8042"/>
</dbReference>
<dbReference type="RefSeq" id="WP_072908687.1">
    <property type="nucleotide sequence ID" value="NZ_FRAI01000044.1"/>
</dbReference>
<organism evidence="2 3">
    <name type="scientific">Anaerobranca californiensis DSM 14826</name>
    <dbReference type="NCBI Taxonomy" id="1120989"/>
    <lineage>
        <taxon>Bacteria</taxon>
        <taxon>Bacillati</taxon>
        <taxon>Bacillota</taxon>
        <taxon>Clostridia</taxon>
        <taxon>Eubacteriales</taxon>
        <taxon>Proteinivoracaceae</taxon>
        <taxon>Anaerobranca</taxon>
    </lineage>
</organism>
<protein>
    <recommendedName>
        <fullName evidence="1">DUF8042 domain-containing protein</fullName>
    </recommendedName>
</protein>
<dbReference type="Pfam" id="PF26154">
    <property type="entry name" value="DUF8042"/>
    <property type="match status" value="1"/>
</dbReference>
<evidence type="ECO:0000259" key="1">
    <source>
        <dbReference type="Pfam" id="PF26154"/>
    </source>
</evidence>
<accession>A0A1M6S3F0</accession>
<feature type="domain" description="DUF8042" evidence="1">
    <location>
        <begin position="4"/>
        <end position="120"/>
    </location>
</feature>
<dbReference type="AlphaFoldDB" id="A0A1M6S3F0"/>
<dbReference type="STRING" id="1120989.SAMN02745227_02163"/>
<evidence type="ECO:0000313" key="3">
    <source>
        <dbReference type="Proteomes" id="UP000243547"/>
    </source>
</evidence>
<keyword evidence="3" id="KW-1185">Reference proteome</keyword>
<dbReference type="OrthoDB" id="2874105at2"/>
<reference evidence="3" key="1">
    <citation type="submission" date="2016-11" db="EMBL/GenBank/DDBJ databases">
        <authorList>
            <person name="Varghese N."/>
            <person name="Submissions S."/>
        </authorList>
    </citation>
    <scope>NUCLEOTIDE SEQUENCE [LARGE SCALE GENOMIC DNA]</scope>
    <source>
        <strain evidence="3">DSM 14826</strain>
    </source>
</reference>
<dbReference type="Proteomes" id="UP000243547">
    <property type="component" value="Unassembled WGS sequence"/>
</dbReference>
<sequence length="125" mass="14832">MNLDNYIEVFHLTYDLSNTIDEAFVEMVELLESNSSLKFENIIRDILEAINVIEESLDLVLYELPLHQFEEHTIDFKNILAHLNIQIAFDGDTNQFKEQINSEIYPIYLKWKKELDKIILPFIIQ</sequence>
<evidence type="ECO:0000313" key="2">
    <source>
        <dbReference type="EMBL" id="SHK39210.1"/>
    </source>
</evidence>